<keyword evidence="1" id="KW-0812">Transmembrane</keyword>
<feature type="domain" description="DUF2061" evidence="2">
    <location>
        <begin position="1"/>
        <end position="51"/>
    </location>
</feature>
<reference evidence="3 4" key="1">
    <citation type="submission" date="2019-04" db="EMBL/GenBank/DDBJ databases">
        <title>Thalassotalea guangxiensis sp. nov., isolated from sediment of the coastal wetland.</title>
        <authorList>
            <person name="Zheng S."/>
            <person name="Zhang D."/>
        </authorList>
    </citation>
    <scope>NUCLEOTIDE SEQUENCE [LARGE SCALE GENOMIC DNA]</scope>
    <source>
        <strain evidence="3 4">ZS-4</strain>
    </source>
</reference>
<dbReference type="RefSeq" id="WP_136734310.1">
    <property type="nucleotide sequence ID" value="NZ_SWDB01000003.1"/>
</dbReference>
<dbReference type="OrthoDB" id="9133582at2"/>
<dbReference type="Proteomes" id="UP000307999">
    <property type="component" value="Unassembled WGS sequence"/>
</dbReference>
<evidence type="ECO:0000313" key="4">
    <source>
        <dbReference type="Proteomes" id="UP000307999"/>
    </source>
</evidence>
<protein>
    <submittedName>
        <fullName evidence="3">DUF2061 domain-containing protein</fullName>
    </submittedName>
</protein>
<name>A0A4U1BBV0_9GAMM</name>
<feature type="transmembrane region" description="Helical" evidence="1">
    <location>
        <begin position="12"/>
        <end position="35"/>
    </location>
</feature>
<evidence type="ECO:0000313" key="3">
    <source>
        <dbReference type="EMBL" id="TKB47499.1"/>
    </source>
</evidence>
<keyword evidence="1" id="KW-1133">Transmembrane helix</keyword>
<accession>A0A4U1BBV0</accession>
<gene>
    <name evidence="3" type="ORF">E8M12_01565</name>
</gene>
<organism evidence="3 4">
    <name type="scientific">Thalassotalea mangrovi</name>
    <dbReference type="NCBI Taxonomy" id="2572245"/>
    <lineage>
        <taxon>Bacteria</taxon>
        <taxon>Pseudomonadati</taxon>
        <taxon>Pseudomonadota</taxon>
        <taxon>Gammaproteobacteria</taxon>
        <taxon>Alteromonadales</taxon>
        <taxon>Colwelliaceae</taxon>
        <taxon>Thalassotalea</taxon>
    </lineage>
</organism>
<keyword evidence="1" id="KW-0472">Membrane</keyword>
<dbReference type="InterPro" id="IPR018638">
    <property type="entry name" value="DUF2061_membrane"/>
</dbReference>
<dbReference type="Pfam" id="PF09834">
    <property type="entry name" value="DUF2061"/>
    <property type="match status" value="1"/>
</dbReference>
<dbReference type="AlphaFoldDB" id="A0A4U1BBV0"/>
<keyword evidence="4" id="KW-1185">Reference proteome</keyword>
<dbReference type="EMBL" id="SWDB01000003">
    <property type="protein sequence ID" value="TKB47499.1"/>
    <property type="molecule type" value="Genomic_DNA"/>
</dbReference>
<proteinExistence type="predicted"/>
<sequence>MKKTLSFAFTHFSVAFMVTWLLTGDLLLGSLVAIIEPLVNTVAYHIHEKIWLQKVRRANHVHAPAHGTDAFAQPA</sequence>
<evidence type="ECO:0000259" key="2">
    <source>
        <dbReference type="Pfam" id="PF09834"/>
    </source>
</evidence>
<comment type="caution">
    <text evidence="3">The sequence shown here is derived from an EMBL/GenBank/DDBJ whole genome shotgun (WGS) entry which is preliminary data.</text>
</comment>
<evidence type="ECO:0000256" key="1">
    <source>
        <dbReference type="SAM" id="Phobius"/>
    </source>
</evidence>